<dbReference type="EMBL" id="JARIHO010000069">
    <property type="protein sequence ID" value="KAJ7312938.1"/>
    <property type="molecule type" value="Genomic_DNA"/>
</dbReference>
<comment type="caution">
    <text evidence="2">The sequence shown here is derived from an EMBL/GenBank/DDBJ whole genome shotgun (WGS) entry which is preliminary data.</text>
</comment>
<dbReference type="Proteomes" id="UP001218218">
    <property type="component" value="Unassembled WGS sequence"/>
</dbReference>
<evidence type="ECO:0000313" key="2">
    <source>
        <dbReference type="EMBL" id="KAJ7312938.1"/>
    </source>
</evidence>
<protein>
    <submittedName>
        <fullName evidence="2">Uncharacterized protein</fullName>
    </submittedName>
</protein>
<dbReference type="AlphaFoldDB" id="A0AAD6Z9N9"/>
<feature type="region of interest" description="Disordered" evidence="1">
    <location>
        <begin position="1"/>
        <end position="25"/>
    </location>
</feature>
<sequence>MKVPRYRPNCPSRRGSGGEDSLDAPQQRIQAPDTYVAPAGYIICCAIAVGPGSEKPSLRLSSDREFHSWSQSLTAPRTEATLLCELQISILKPPTVLIPVASGMAFLSMRIAHPRTPRVPGLWARKSLIGVREDGDDGYDKSRPVTGWTRNGADPNGYRAPSYWGGAVGLSQHINSLIASSRSQYVALYLNTVSPNGEEHGSNRLRPTRWLFGLGSKIPFCELRPKSAPSVIGAEQVDLAQGSAQAAPAARLLHWTLVRVLIPFGSGRHQKTHSWDAMYYLGAY</sequence>
<organism evidence="2 3">
    <name type="scientific">Mycena albidolilacea</name>
    <dbReference type="NCBI Taxonomy" id="1033008"/>
    <lineage>
        <taxon>Eukaryota</taxon>
        <taxon>Fungi</taxon>
        <taxon>Dikarya</taxon>
        <taxon>Basidiomycota</taxon>
        <taxon>Agaricomycotina</taxon>
        <taxon>Agaricomycetes</taxon>
        <taxon>Agaricomycetidae</taxon>
        <taxon>Agaricales</taxon>
        <taxon>Marasmiineae</taxon>
        <taxon>Mycenaceae</taxon>
        <taxon>Mycena</taxon>
    </lineage>
</organism>
<evidence type="ECO:0000313" key="3">
    <source>
        <dbReference type="Proteomes" id="UP001218218"/>
    </source>
</evidence>
<name>A0AAD6Z9N9_9AGAR</name>
<gene>
    <name evidence="2" type="ORF">DFH08DRAFT_821770</name>
</gene>
<accession>A0AAD6Z9N9</accession>
<evidence type="ECO:0000256" key="1">
    <source>
        <dbReference type="SAM" id="MobiDB-lite"/>
    </source>
</evidence>
<keyword evidence="3" id="KW-1185">Reference proteome</keyword>
<reference evidence="2" key="1">
    <citation type="submission" date="2023-03" db="EMBL/GenBank/DDBJ databases">
        <title>Massive genome expansion in bonnet fungi (Mycena s.s.) driven by repeated elements and novel gene families across ecological guilds.</title>
        <authorList>
            <consortium name="Lawrence Berkeley National Laboratory"/>
            <person name="Harder C.B."/>
            <person name="Miyauchi S."/>
            <person name="Viragh M."/>
            <person name="Kuo A."/>
            <person name="Thoen E."/>
            <person name="Andreopoulos B."/>
            <person name="Lu D."/>
            <person name="Skrede I."/>
            <person name="Drula E."/>
            <person name="Henrissat B."/>
            <person name="Morin E."/>
            <person name="Kohler A."/>
            <person name="Barry K."/>
            <person name="LaButti K."/>
            <person name="Morin E."/>
            <person name="Salamov A."/>
            <person name="Lipzen A."/>
            <person name="Mereny Z."/>
            <person name="Hegedus B."/>
            <person name="Baldrian P."/>
            <person name="Stursova M."/>
            <person name="Weitz H."/>
            <person name="Taylor A."/>
            <person name="Grigoriev I.V."/>
            <person name="Nagy L.G."/>
            <person name="Martin F."/>
            <person name="Kauserud H."/>
        </authorList>
    </citation>
    <scope>NUCLEOTIDE SEQUENCE</scope>
    <source>
        <strain evidence="2">CBHHK002</strain>
    </source>
</reference>
<proteinExistence type="predicted"/>